<evidence type="ECO:0000256" key="6">
    <source>
        <dbReference type="SAM" id="Phobius"/>
    </source>
</evidence>
<dbReference type="InterPro" id="IPR021109">
    <property type="entry name" value="Peptidase_aspartic_dom_sf"/>
</dbReference>
<protein>
    <submittedName>
        <fullName evidence="8">Renin (Angiotensinogenase)</fullName>
    </submittedName>
</protein>
<evidence type="ECO:0000256" key="1">
    <source>
        <dbReference type="ARBA" id="ARBA00007447"/>
    </source>
</evidence>
<keyword evidence="2 5" id="KW-0645">Protease</keyword>
<dbReference type="InterPro" id="IPR001461">
    <property type="entry name" value="Aspartic_peptidase_A1"/>
</dbReference>
<dbReference type="SUPFAM" id="SSF50630">
    <property type="entry name" value="Acid proteases"/>
    <property type="match status" value="1"/>
</dbReference>
<keyword evidence="6" id="KW-1133">Transmembrane helix</keyword>
<name>A0ABP0JRL1_9DINO</name>
<sequence length="755" mass="82010">MESLRQLRGVTQDSDPARVRSARGLLVLGAVGGFLVACCTGLVGMLVGRYLAGNGNAKSSTLDPVVLSLPVMRASAPHPLAGRVRQREHDRFFSRYMRLQKGTFPTEIDIKNQDDAVYYGVIGLGRPAQQFRVVFDTGSANLWVPSEECVNCDSMKIHNKFDGPSSSTYEHSRFAVELAYATGSCKGFLARDRLNFGNATVEKVPFVEVFQVSAPFPASDFDGIFGLGFAGLATPPGLVTPLDLMLKTYSGRLREKVFSFLMSNDPSVPGELRFGQVPMERYSEGLRWIDVLKDVDAAGQPAYRFWAVSMDTVSFAGKKLTGRVGLLDSGASCLVLPEKDASLFYDVVREAQQHDARCSALPKLTLTIGGQDYVLTGDDYGFQQLGGCQLCVQAREDRTWIIGDVFHRKFPVTYDFGPQFYGGGLVCAAACHLWKGLPQALIGNDPEDRLKTGKTAGVKSCEVDPSVAPSVLGTGAELCSWTRCGHCGLKSRLPSLCQDPLFHGPSSPCLLKPAFGEKALEGRGTVIICPGGNYEFLCPNEGLPVASWLARHGIQTLVLRYRLLPHYDHHDALADLEAAVELVRRHKDGPVAAIGFSAGGILVASLSLRLGKRDRTPLDAQVLVYPAIDGSDWAKEHSAGFWDPACNKNTEKLLEGQQALLGGRGFAAPPSFIVGSTGDAVCPAKVHTDPYVAALRKRRIPHEYIRGNLGEHGFGLDRCWSNACSQWLQQRGFGKKTSHRSWAGCRLLLPITAGL</sequence>
<dbReference type="Pfam" id="PF00026">
    <property type="entry name" value="Asp"/>
    <property type="match status" value="1"/>
</dbReference>
<accession>A0ABP0JRL1</accession>
<dbReference type="SUPFAM" id="SSF53474">
    <property type="entry name" value="alpha/beta-Hydrolases"/>
    <property type="match status" value="1"/>
</dbReference>
<keyword evidence="9" id="KW-1185">Reference proteome</keyword>
<reference evidence="8 9" key="1">
    <citation type="submission" date="2024-02" db="EMBL/GenBank/DDBJ databases">
        <authorList>
            <person name="Chen Y."/>
            <person name="Shah S."/>
            <person name="Dougan E. K."/>
            <person name="Thang M."/>
            <person name="Chan C."/>
        </authorList>
    </citation>
    <scope>NUCLEOTIDE SEQUENCE [LARGE SCALE GENOMIC DNA]</scope>
</reference>
<feature type="transmembrane region" description="Helical" evidence="6">
    <location>
        <begin position="25"/>
        <end position="52"/>
    </location>
</feature>
<evidence type="ECO:0000259" key="7">
    <source>
        <dbReference type="PROSITE" id="PS51767"/>
    </source>
</evidence>
<dbReference type="Pfam" id="PF07859">
    <property type="entry name" value="Abhydrolase_3"/>
    <property type="match status" value="1"/>
</dbReference>
<evidence type="ECO:0000313" key="9">
    <source>
        <dbReference type="Proteomes" id="UP001642464"/>
    </source>
</evidence>
<comment type="caution">
    <text evidence="8">The sequence shown here is derived from an EMBL/GenBank/DDBJ whole genome shotgun (WGS) entry which is preliminary data.</text>
</comment>
<keyword evidence="6" id="KW-0812">Transmembrane</keyword>
<dbReference type="PROSITE" id="PS00141">
    <property type="entry name" value="ASP_PROTEASE"/>
    <property type="match status" value="1"/>
</dbReference>
<evidence type="ECO:0000256" key="4">
    <source>
        <dbReference type="ARBA" id="ARBA00022801"/>
    </source>
</evidence>
<dbReference type="PANTHER" id="PTHR47966">
    <property type="entry name" value="BETA-SITE APP-CLEAVING ENZYME, ISOFORM A-RELATED"/>
    <property type="match status" value="1"/>
</dbReference>
<feature type="domain" description="Peptidase A1" evidence="7">
    <location>
        <begin position="118"/>
        <end position="424"/>
    </location>
</feature>
<dbReference type="InterPro" id="IPR029058">
    <property type="entry name" value="AB_hydrolase_fold"/>
</dbReference>
<comment type="similarity">
    <text evidence="1 5">Belongs to the peptidase A1 family.</text>
</comment>
<dbReference type="CDD" id="cd05471">
    <property type="entry name" value="pepsin_like"/>
    <property type="match status" value="1"/>
</dbReference>
<dbReference type="PROSITE" id="PS51767">
    <property type="entry name" value="PEPTIDASE_A1"/>
    <property type="match status" value="1"/>
</dbReference>
<organism evidence="8 9">
    <name type="scientific">Durusdinium trenchii</name>
    <dbReference type="NCBI Taxonomy" id="1381693"/>
    <lineage>
        <taxon>Eukaryota</taxon>
        <taxon>Sar</taxon>
        <taxon>Alveolata</taxon>
        <taxon>Dinophyceae</taxon>
        <taxon>Suessiales</taxon>
        <taxon>Symbiodiniaceae</taxon>
        <taxon>Durusdinium</taxon>
    </lineage>
</organism>
<evidence type="ECO:0000256" key="5">
    <source>
        <dbReference type="RuleBase" id="RU000454"/>
    </source>
</evidence>
<evidence type="ECO:0000256" key="2">
    <source>
        <dbReference type="ARBA" id="ARBA00022670"/>
    </source>
</evidence>
<dbReference type="Proteomes" id="UP001642464">
    <property type="component" value="Unassembled WGS sequence"/>
</dbReference>
<evidence type="ECO:0000313" key="8">
    <source>
        <dbReference type="EMBL" id="CAK9017042.1"/>
    </source>
</evidence>
<dbReference type="InterPro" id="IPR013094">
    <property type="entry name" value="AB_hydrolase_3"/>
</dbReference>
<dbReference type="PRINTS" id="PR00792">
    <property type="entry name" value="PEPSIN"/>
</dbReference>
<proteinExistence type="inferred from homology"/>
<dbReference type="PANTHER" id="PTHR47966:SF51">
    <property type="entry name" value="BETA-SITE APP-CLEAVING ENZYME, ISOFORM A-RELATED"/>
    <property type="match status" value="1"/>
</dbReference>
<dbReference type="InterPro" id="IPR034164">
    <property type="entry name" value="Pepsin-like_dom"/>
</dbReference>
<keyword evidence="4 5" id="KW-0378">Hydrolase</keyword>
<dbReference type="InterPro" id="IPR001969">
    <property type="entry name" value="Aspartic_peptidase_AS"/>
</dbReference>
<gene>
    <name evidence="8" type="ORF">SCF082_LOCUS13453</name>
</gene>
<dbReference type="Gene3D" id="3.40.50.1820">
    <property type="entry name" value="alpha/beta hydrolase"/>
    <property type="match status" value="1"/>
</dbReference>
<evidence type="ECO:0000256" key="3">
    <source>
        <dbReference type="ARBA" id="ARBA00022750"/>
    </source>
</evidence>
<keyword evidence="6" id="KW-0472">Membrane</keyword>
<dbReference type="Gene3D" id="2.40.70.10">
    <property type="entry name" value="Acid Proteases"/>
    <property type="match status" value="2"/>
</dbReference>
<dbReference type="InterPro" id="IPR033121">
    <property type="entry name" value="PEPTIDASE_A1"/>
</dbReference>
<keyword evidence="3 5" id="KW-0064">Aspartyl protease</keyword>
<dbReference type="EMBL" id="CAXAMM010008335">
    <property type="protein sequence ID" value="CAK9017042.1"/>
    <property type="molecule type" value="Genomic_DNA"/>
</dbReference>